<dbReference type="OrthoDB" id="45365at2759"/>
<evidence type="ECO:0008006" key="4">
    <source>
        <dbReference type="Google" id="ProtNLM"/>
    </source>
</evidence>
<keyword evidence="1" id="KW-0732">Signal</keyword>
<evidence type="ECO:0000256" key="1">
    <source>
        <dbReference type="SAM" id="SignalP"/>
    </source>
</evidence>
<dbReference type="PANTHER" id="PTHR45632">
    <property type="entry name" value="LD33804P"/>
    <property type="match status" value="1"/>
</dbReference>
<feature type="signal peptide" evidence="1">
    <location>
        <begin position="1"/>
        <end position="16"/>
    </location>
</feature>
<dbReference type="EMBL" id="JAACJK010000113">
    <property type="protein sequence ID" value="KAF5331536.1"/>
    <property type="molecule type" value="Genomic_DNA"/>
</dbReference>
<gene>
    <name evidence="2" type="ORF">D9611_007668</name>
</gene>
<accession>A0A8H5BYC1</accession>
<comment type="caution">
    <text evidence="2">The sequence shown here is derived from an EMBL/GenBank/DDBJ whole genome shotgun (WGS) entry which is preliminary data.</text>
</comment>
<keyword evidence="3" id="KW-1185">Reference proteome</keyword>
<sequence>MKPSLVLVCLLSHVAASLSSGSSTLRDYHSGLPSIKGAAADKAVVKERWTTLPPIALGPRQEHVTLALNTSYLGVLGGITPFTTTNNTTSFNTIGLLQLYSLHTRKWLTASPAPEALNHPNAAVIRGKIYLLGGLYDRQDGSYPGSPRSHVYDPATDKWTSLPNLPESDTARGSAAMGVYKNIIYLAGGMSLLPLDPKFGVQQSVDTVSAFNTTSGQWITLPEGARTLPGRRDHAGAAVHNGVFYVLGGRDRGQVNVRGDVFALDLNHLEEGWVVKKGKMPTPRGGISAALVKGKVYTFGGEGNPAPGSDGVFDQVEAYDVAEDSWAKLEKMKSPRHGTSAVAIRDSIYIPGGGVKQGGAPVDTFDAFSP</sequence>
<dbReference type="InterPro" id="IPR015915">
    <property type="entry name" value="Kelch-typ_b-propeller"/>
</dbReference>
<evidence type="ECO:0000313" key="2">
    <source>
        <dbReference type="EMBL" id="KAF5331536.1"/>
    </source>
</evidence>
<dbReference type="PANTHER" id="PTHR45632:SF24">
    <property type="entry name" value="GALACTOSE OXIDASE"/>
    <property type="match status" value="1"/>
</dbReference>
<dbReference type="Proteomes" id="UP000541558">
    <property type="component" value="Unassembled WGS sequence"/>
</dbReference>
<dbReference type="Pfam" id="PF01344">
    <property type="entry name" value="Kelch_1"/>
    <property type="match status" value="1"/>
</dbReference>
<feature type="chain" id="PRO_5034637868" description="Galactose oxidase" evidence="1">
    <location>
        <begin position="17"/>
        <end position="370"/>
    </location>
</feature>
<name>A0A8H5BYC1_9AGAR</name>
<dbReference type="InterPro" id="IPR006652">
    <property type="entry name" value="Kelch_1"/>
</dbReference>
<dbReference type="Pfam" id="PF24681">
    <property type="entry name" value="Kelch_KLHDC2_KLHL20_DRC7"/>
    <property type="match status" value="1"/>
</dbReference>
<proteinExistence type="predicted"/>
<dbReference type="Gene3D" id="2.120.10.80">
    <property type="entry name" value="Kelch-type beta propeller"/>
    <property type="match status" value="2"/>
</dbReference>
<protein>
    <recommendedName>
        <fullName evidence="4">Galactose oxidase</fullName>
    </recommendedName>
</protein>
<dbReference type="AlphaFoldDB" id="A0A8H5BYC1"/>
<reference evidence="2 3" key="1">
    <citation type="journal article" date="2020" name="ISME J.">
        <title>Uncovering the hidden diversity of litter-decomposition mechanisms in mushroom-forming fungi.</title>
        <authorList>
            <person name="Floudas D."/>
            <person name="Bentzer J."/>
            <person name="Ahren D."/>
            <person name="Johansson T."/>
            <person name="Persson P."/>
            <person name="Tunlid A."/>
        </authorList>
    </citation>
    <scope>NUCLEOTIDE SEQUENCE [LARGE SCALE GENOMIC DNA]</scope>
    <source>
        <strain evidence="2 3">CBS 175.51</strain>
    </source>
</reference>
<organism evidence="2 3">
    <name type="scientific">Ephemerocybe angulata</name>
    <dbReference type="NCBI Taxonomy" id="980116"/>
    <lineage>
        <taxon>Eukaryota</taxon>
        <taxon>Fungi</taxon>
        <taxon>Dikarya</taxon>
        <taxon>Basidiomycota</taxon>
        <taxon>Agaricomycotina</taxon>
        <taxon>Agaricomycetes</taxon>
        <taxon>Agaricomycetidae</taxon>
        <taxon>Agaricales</taxon>
        <taxon>Agaricineae</taxon>
        <taxon>Psathyrellaceae</taxon>
        <taxon>Ephemerocybe</taxon>
    </lineage>
</organism>
<dbReference type="SMART" id="SM00612">
    <property type="entry name" value="Kelch"/>
    <property type="match status" value="4"/>
</dbReference>
<dbReference type="SUPFAM" id="SSF117281">
    <property type="entry name" value="Kelch motif"/>
    <property type="match status" value="1"/>
</dbReference>
<evidence type="ECO:0000313" key="3">
    <source>
        <dbReference type="Proteomes" id="UP000541558"/>
    </source>
</evidence>